<dbReference type="Pfam" id="PF00059">
    <property type="entry name" value="Lectin_C"/>
    <property type="match status" value="1"/>
</dbReference>
<reference evidence="3" key="2">
    <citation type="submission" date="2025-09" db="UniProtKB">
        <authorList>
            <consortium name="Ensembl"/>
        </authorList>
    </citation>
    <scope>IDENTIFICATION</scope>
</reference>
<feature type="domain" description="C-type lectin" evidence="2">
    <location>
        <begin position="37"/>
        <end position="129"/>
    </location>
</feature>
<dbReference type="AlphaFoldDB" id="A0A3B5LHR6"/>
<protein>
    <recommendedName>
        <fullName evidence="2">C-type lectin domain-containing protein</fullName>
    </recommendedName>
</protein>
<dbReference type="InterPro" id="IPR016187">
    <property type="entry name" value="CTDL_fold"/>
</dbReference>
<dbReference type="PROSITE" id="PS50041">
    <property type="entry name" value="C_TYPE_LECTIN_2"/>
    <property type="match status" value="1"/>
</dbReference>
<dbReference type="PANTHER" id="PTHR22803">
    <property type="entry name" value="MANNOSE, PHOSPHOLIPASE, LECTIN RECEPTOR RELATED"/>
    <property type="match status" value="1"/>
</dbReference>
<accession>A0A3B5LHR6</accession>
<feature type="signal peptide" evidence="1">
    <location>
        <begin position="1"/>
        <end position="19"/>
    </location>
</feature>
<evidence type="ECO:0000256" key="1">
    <source>
        <dbReference type="SAM" id="SignalP"/>
    </source>
</evidence>
<organism evidence="3 4">
    <name type="scientific">Xiphophorus couchianus</name>
    <name type="common">Monterrey platyfish</name>
    <dbReference type="NCBI Taxonomy" id="32473"/>
    <lineage>
        <taxon>Eukaryota</taxon>
        <taxon>Metazoa</taxon>
        <taxon>Chordata</taxon>
        <taxon>Craniata</taxon>
        <taxon>Vertebrata</taxon>
        <taxon>Euteleostomi</taxon>
        <taxon>Actinopterygii</taxon>
        <taxon>Neopterygii</taxon>
        <taxon>Teleostei</taxon>
        <taxon>Neoteleostei</taxon>
        <taxon>Acanthomorphata</taxon>
        <taxon>Ovalentaria</taxon>
        <taxon>Atherinomorphae</taxon>
        <taxon>Cyprinodontiformes</taxon>
        <taxon>Poeciliidae</taxon>
        <taxon>Poeciliinae</taxon>
        <taxon>Xiphophorus</taxon>
    </lineage>
</organism>
<dbReference type="CDD" id="cd00037">
    <property type="entry name" value="CLECT"/>
    <property type="match status" value="1"/>
</dbReference>
<dbReference type="SUPFAM" id="SSF56436">
    <property type="entry name" value="C-type lectin-like"/>
    <property type="match status" value="1"/>
</dbReference>
<name>A0A3B5LHR6_9TELE</name>
<proteinExistence type="predicted"/>
<keyword evidence="1" id="KW-0732">Signal</keyword>
<dbReference type="SMART" id="SM00034">
    <property type="entry name" value="CLECT"/>
    <property type="match status" value="1"/>
</dbReference>
<reference evidence="3" key="1">
    <citation type="submission" date="2025-08" db="UniProtKB">
        <authorList>
            <consortium name="Ensembl"/>
        </authorList>
    </citation>
    <scope>IDENTIFICATION</scope>
</reference>
<feature type="chain" id="PRO_5017202155" description="C-type lectin domain-containing protein" evidence="1">
    <location>
        <begin position="20"/>
        <end position="143"/>
    </location>
</feature>
<dbReference type="Proteomes" id="UP000261380">
    <property type="component" value="Unplaced"/>
</dbReference>
<dbReference type="GeneTree" id="ENSGT00940000161814"/>
<evidence type="ECO:0000313" key="4">
    <source>
        <dbReference type="Proteomes" id="UP000261380"/>
    </source>
</evidence>
<keyword evidence="4" id="KW-1185">Reference proteome</keyword>
<dbReference type="InterPro" id="IPR016186">
    <property type="entry name" value="C-type_lectin-like/link_sf"/>
</dbReference>
<dbReference type="InterPro" id="IPR001304">
    <property type="entry name" value="C-type_lectin-like"/>
</dbReference>
<dbReference type="InterPro" id="IPR050111">
    <property type="entry name" value="C-type_lectin/snaclec_domain"/>
</dbReference>
<evidence type="ECO:0000259" key="2">
    <source>
        <dbReference type="PROSITE" id="PS50041"/>
    </source>
</evidence>
<sequence length="143" mass="16312">MVTLNVLMFLCALTALSQAAATNDLLRSSCPAGWRKFNNRCFIYIPRTMTWARAQRNCVSLQATLASIHSFQEYHYIQRLITTATHGSPQTWIGGSDAQEGVWLWSDGSPFLYSNWTPWFCWGTSTLTWAMTERPGWRSVPQI</sequence>
<dbReference type="Ensembl" id="ENSXCOT00000010269.1">
    <property type="protein sequence ID" value="ENSXCOP00000010150.1"/>
    <property type="gene ID" value="ENSXCOG00000007694.1"/>
</dbReference>
<evidence type="ECO:0000313" key="3">
    <source>
        <dbReference type="Ensembl" id="ENSXCOP00000010150.1"/>
    </source>
</evidence>
<dbReference type="Gene3D" id="3.10.100.10">
    <property type="entry name" value="Mannose-Binding Protein A, subunit A"/>
    <property type="match status" value="1"/>
</dbReference>